<feature type="domain" description="Reverse transcriptase" evidence="1">
    <location>
        <begin position="1"/>
        <end position="209"/>
    </location>
</feature>
<accession>A0AAV3ZWF4</accession>
<keyword evidence="2" id="KW-0378">Hydrolase</keyword>
<keyword evidence="2" id="KW-0255">Endonuclease</keyword>
<dbReference type="EMBL" id="BLXT01003724">
    <property type="protein sequence ID" value="GFO03296.1"/>
    <property type="molecule type" value="Genomic_DNA"/>
</dbReference>
<organism evidence="2 3">
    <name type="scientific">Plakobranchus ocellatus</name>
    <dbReference type="NCBI Taxonomy" id="259542"/>
    <lineage>
        <taxon>Eukaryota</taxon>
        <taxon>Metazoa</taxon>
        <taxon>Spiralia</taxon>
        <taxon>Lophotrochozoa</taxon>
        <taxon>Mollusca</taxon>
        <taxon>Gastropoda</taxon>
        <taxon>Heterobranchia</taxon>
        <taxon>Euthyneura</taxon>
        <taxon>Panpulmonata</taxon>
        <taxon>Sacoglossa</taxon>
        <taxon>Placobranchoidea</taxon>
        <taxon>Plakobranchidae</taxon>
        <taxon>Plakobranchus</taxon>
    </lineage>
</organism>
<dbReference type="PANTHER" id="PTHR47027">
    <property type="entry name" value="REVERSE TRANSCRIPTASE DOMAIN-CONTAINING PROTEIN"/>
    <property type="match status" value="1"/>
</dbReference>
<dbReference type="PROSITE" id="PS50878">
    <property type="entry name" value="RT_POL"/>
    <property type="match status" value="1"/>
</dbReference>
<keyword evidence="2" id="KW-0540">Nuclease</keyword>
<reference evidence="2 3" key="1">
    <citation type="journal article" date="2021" name="Elife">
        <title>Chloroplast acquisition without the gene transfer in kleptoplastic sea slugs, Plakobranchus ocellatus.</title>
        <authorList>
            <person name="Maeda T."/>
            <person name="Takahashi S."/>
            <person name="Yoshida T."/>
            <person name="Shimamura S."/>
            <person name="Takaki Y."/>
            <person name="Nagai Y."/>
            <person name="Toyoda A."/>
            <person name="Suzuki Y."/>
            <person name="Arimoto A."/>
            <person name="Ishii H."/>
            <person name="Satoh N."/>
            <person name="Nishiyama T."/>
            <person name="Hasebe M."/>
            <person name="Maruyama T."/>
            <person name="Minagawa J."/>
            <person name="Obokata J."/>
            <person name="Shigenobu S."/>
        </authorList>
    </citation>
    <scope>NUCLEOTIDE SEQUENCE [LARGE SCALE GENOMIC DNA]</scope>
</reference>
<dbReference type="GO" id="GO:0004519">
    <property type="term" value="F:endonuclease activity"/>
    <property type="evidence" value="ECO:0007669"/>
    <property type="project" value="UniProtKB-KW"/>
</dbReference>
<evidence type="ECO:0000313" key="3">
    <source>
        <dbReference type="Proteomes" id="UP000735302"/>
    </source>
</evidence>
<gene>
    <name evidence="2" type="ORF">PoB_002980100</name>
</gene>
<comment type="caution">
    <text evidence="2">The sequence shown here is derived from an EMBL/GenBank/DDBJ whole genome shotgun (WGS) entry which is preliminary data.</text>
</comment>
<evidence type="ECO:0000313" key="2">
    <source>
        <dbReference type="EMBL" id="GFO03296.1"/>
    </source>
</evidence>
<dbReference type="InterPro" id="IPR000477">
    <property type="entry name" value="RT_dom"/>
</dbReference>
<dbReference type="InterPro" id="IPR043502">
    <property type="entry name" value="DNA/RNA_pol_sf"/>
</dbReference>
<dbReference type="Pfam" id="PF00078">
    <property type="entry name" value="RVT_1"/>
    <property type="match status" value="1"/>
</dbReference>
<dbReference type="AlphaFoldDB" id="A0AAV3ZWF4"/>
<keyword evidence="3" id="KW-1185">Reference proteome</keyword>
<protein>
    <submittedName>
        <fullName evidence="2">Endonuclease-reverse transcriptase</fullName>
    </submittedName>
</protein>
<dbReference type="Proteomes" id="UP000735302">
    <property type="component" value="Unassembled WGS sequence"/>
</dbReference>
<name>A0AAV3ZWF4_9GAST</name>
<dbReference type="PANTHER" id="PTHR47027:SF20">
    <property type="entry name" value="REVERSE TRANSCRIPTASE-LIKE PROTEIN WITH RNA-DIRECTED DNA POLYMERASE DOMAIN"/>
    <property type="match status" value="1"/>
</dbReference>
<evidence type="ECO:0000259" key="1">
    <source>
        <dbReference type="PROSITE" id="PS50878"/>
    </source>
</evidence>
<sequence length="235" mass="27228">MKRMRNKILPEISETQFGFMSDKGTRNATFALKTRMERSIEVQKDIYLCFIYYLYSKACDKVRHSDLFDILAVLNIDEKDLRVLIKIHWEQEAAIRVDNDISQYGPICRDVKQGCVLSPNLFNVCREIILQNIENQEGISVGGHIINNLRYGDDTVLIADSEEKQQKIFNKVTEESKKERITAQCKEDKIPHCNIACNGDRIRQINTLIVLSHLMASVTQKSRRESYNLRQLLST</sequence>
<dbReference type="SUPFAM" id="SSF56672">
    <property type="entry name" value="DNA/RNA polymerases"/>
    <property type="match status" value="1"/>
</dbReference>
<proteinExistence type="predicted"/>